<keyword evidence="3 6" id="KW-0472">Membrane</keyword>
<evidence type="ECO:0000256" key="3">
    <source>
        <dbReference type="ARBA" id="ARBA00023136"/>
    </source>
</evidence>
<dbReference type="PANTHER" id="PTHR10639">
    <property type="entry name" value="CLATHRIN LIGHT CHAIN"/>
    <property type="match status" value="1"/>
</dbReference>
<evidence type="ECO:0000313" key="10">
    <source>
        <dbReference type="Proteomes" id="UP000603453"/>
    </source>
</evidence>
<evidence type="ECO:0000256" key="5">
    <source>
        <dbReference type="ARBA" id="ARBA00023329"/>
    </source>
</evidence>
<sequence length="228" mass="25849">MSDFGDFNTPSEDPTSDFLARERAALGQDADFFTSNDMASPALPMSPSLFDEPSAANSSPSLMDFQSSSPMKPNESALVTTSFEADYPKAEELETSQAFHKAMLPEEEPETVRQWREKQKEVIAERDAISEQKKQETINRAREDIDKFYEEYNDKKQKAIEENREREELVVKSRDDVAASSNVWDRVAREVDTSNAKTGYHTHDVSRMKELMVDLKKDAKAPGNIIQV</sequence>
<dbReference type="GO" id="GO:0030132">
    <property type="term" value="C:clathrin coat of coated pit"/>
    <property type="evidence" value="ECO:0007669"/>
    <property type="project" value="InterPro"/>
</dbReference>
<evidence type="ECO:0000313" key="9">
    <source>
        <dbReference type="EMBL" id="KAG2197030.1"/>
    </source>
</evidence>
<reference evidence="9" key="1">
    <citation type="submission" date="2020-12" db="EMBL/GenBank/DDBJ databases">
        <title>Metabolic potential, ecology and presence of endohyphal bacteria is reflected in genomic diversity of Mucoromycotina.</title>
        <authorList>
            <person name="Muszewska A."/>
            <person name="Okrasinska A."/>
            <person name="Steczkiewicz K."/>
            <person name="Drgas O."/>
            <person name="Orlowska M."/>
            <person name="Perlinska-Lenart U."/>
            <person name="Aleksandrzak-Piekarczyk T."/>
            <person name="Szatraj K."/>
            <person name="Zielenkiewicz U."/>
            <person name="Pilsyk S."/>
            <person name="Malc E."/>
            <person name="Mieczkowski P."/>
            <person name="Kruszewska J.S."/>
            <person name="Biernat P."/>
            <person name="Pawlowska J."/>
        </authorList>
    </citation>
    <scope>NUCLEOTIDE SEQUENCE</scope>
    <source>
        <strain evidence="9">WA0000017839</strain>
    </source>
</reference>
<keyword evidence="10" id="KW-1185">Reference proteome</keyword>
<feature type="compositionally biased region" description="Polar residues" evidence="8">
    <location>
        <begin position="55"/>
        <end position="77"/>
    </location>
</feature>
<dbReference type="Pfam" id="PF01086">
    <property type="entry name" value="Clathrin_lg_ch"/>
    <property type="match status" value="1"/>
</dbReference>
<keyword evidence="7" id="KW-0175">Coiled coil</keyword>
<dbReference type="EMBL" id="JAEPRD010000135">
    <property type="protein sequence ID" value="KAG2197030.1"/>
    <property type="molecule type" value="Genomic_DNA"/>
</dbReference>
<dbReference type="GO" id="GO:0032050">
    <property type="term" value="F:clathrin heavy chain binding"/>
    <property type="evidence" value="ECO:0007669"/>
    <property type="project" value="TreeGrafter"/>
</dbReference>
<feature type="region of interest" description="Disordered" evidence="8">
    <location>
        <begin position="30"/>
        <end position="77"/>
    </location>
</feature>
<dbReference type="GO" id="GO:0030130">
    <property type="term" value="C:clathrin coat of trans-Golgi network vesicle"/>
    <property type="evidence" value="ECO:0007669"/>
    <property type="project" value="InterPro"/>
</dbReference>
<gene>
    <name evidence="9" type="ORF">INT47_009746</name>
</gene>
<accession>A0A8H7UVC1</accession>
<dbReference type="InterPro" id="IPR000996">
    <property type="entry name" value="Clathrin_L-chain"/>
</dbReference>
<comment type="caution">
    <text evidence="9">The sequence shown here is derived from an EMBL/GenBank/DDBJ whole genome shotgun (WGS) entry which is preliminary data.</text>
</comment>
<evidence type="ECO:0000256" key="4">
    <source>
        <dbReference type="ARBA" id="ARBA00023176"/>
    </source>
</evidence>
<evidence type="ECO:0000256" key="8">
    <source>
        <dbReference type="SAM" id="MobiDB-lite"/>
    </source>
</evidence>
<evidence type="ECO:0000256" key="1">
    <source>
        <dbReference type="ARBA" id="ARBA00004180"/>
    </source>
</evidence>
<comment type="subcellular location">
    <subcellularLocation>
        <location evidence="1 6">Cytoplasmic vesicle membrane</location>
        <topology evidence="1 6">Peripheral membrane protein</topology>
        <orientation evidence="1 6">Cytoplasmic side</orientation>
    </subcellularLocation>
    <subcellularLocation>
        <location evidence="6">Membrane</location>
        <location evidence="6">Coated pit</location>
        <topology evidence="6">Peripheral membrane protein</topology>
        <orientation evidence="6">Cytoplasmic side</orientation>
    </subcellularLocation>
    <text evidence="6">Cytoplasmic face of coated pits and vesicles.</text>
</comment>
<dbReference type="GO" id="GO:0006886">
    <property type="term" value="P:intracellular protein transport"/>
    <property type="evidence" value="ECO:0007669"/>
    <property type="project" value="InterPro"/>
</dbReference>
<dbReference type="OrthoDB" id="5512at2759"/>
<name>A0A8H7UVC1_9FUNG</name>
<dbReference type="AlphaFoldDB" id="A0A8H7UVC1"/>
<dbReference type="GO" id="GO:0072583">
    <property type="term" value="P:clathrin-dependent endocytosis"/>
    <property type="evidence" value="ECO:0007669"/>
    <property type="project" value="TreeGrafter"/>
</dbReference>
<proteinExistence type="inferred from homology"/>
<dbReference type="GO" id="GO:0005198">
    <property type="term" value="F:structural molecule activity"/>
    <property type="evidence" value="ECO:0007669"/>
    <property type="project" value="InterPro"/>
</dbReference>
<dbReference type="PANTHER" id="PTHR10639:SF7">
    <property type="entry name" value="CLATHRIN LIGHT CHAIN"/>
    <property type="match status" value="1"/>
</dbReference>
<evidence type="ECO:0000256" key="2">
    <source>
        <dbReference type="ARBA" id="ARBA00005263"/>
    </source>
</evidence>
<comment type="function">
    <text evidence="6">Clathrin is the major protein of the polyhedral coat of coated pits and vesicles.</text>
</comment>
<keyword evidence="5 6" id="KW-0968">Cytoplasmic vesicle</keyword>
<organism evidence="9 10">
    <name type="scientific">Mucor saturninus</name>
    <dbReference type="NCBI Taxonomy" id="64648"/>
    <lineage>
        <taxon>Eukaryota</taxon>
        <taxon>Fungi</taxon>
        <taxon>Fungi incertae sedis</taxon>
        <taxon>Mucoromycota</taxon>
        <taxon>Mucoromycotina</taxon>
        <taxon>Mucoromycetes</taxon>
        <taxon>Mucorales</taxon>
        <taxon>Mucorineae</taxon>
        <taxon>Mucoraceae</taxon>
        <taxon>Mucor</taxon>
    </lineage>
</organism>
<dbReference type="Proteomes" id="UP000603453">
    <property type="component" value="Unassembled WGS sequence"/>
</dbReference>
<comment type="similarity">
    <text evidence="2 6">Belongs to the clathrin light chain family.</text>
</comment>
<feature type="coiled-coil region" evidence="7">
    <location>
        <begin position="131"/>
        <end position="169"/>
    </location>
</feature>
<protein>
    <recommendedName>
        <fullName evidence="6">Clathrin light chain</fullName>
    </recommendedName>
</protein>
<evidence type="ECO:0000256" key="7">
    <source>
        <dbReference type="SAM" id="Coils"/>
    </source>
</evidence>
<evidence type="ECO:0000256" key="6">
    <source>
        <dbReference type="RuleBase" id="RU363137"/>
    </source>
</evidence>
<keyword evidence="4 6" id="KW-0168">Coated pit</keyword>